<gene>
    <name evidence="2" type="ORF">TK06_02465</name>
</gene>
<dbReference type="AlphaFoldDB" id="A0A159ZVF2"/>
<feature type="transmembrane region" description="Helical" evidence="1">
    <location>
        <begin position="16"/>
        <end position="35"/>
    </location>
</feature>
<keyword evidence="1" id="KW-0812">Transmembrane</keyword>
<reference evidence="2 3" key="2">
    <citation type="journal article" date="2018" name="Nature">
        <title>Mutant phenotypes for thousands of bacterial genes of unknown function.</title>
        <authorList>
            <person name="Price M.N."/>
            <person name="Wetmore K.M."/>
            <person name="Waters R.J."/>
            <person name="Callaghan M."/>
            <person name="Ray J."/>
            <person name="Liu H."/>
            <person name="Kuehl J.V."/>
            <person name="Melnyk R.A."/>
            <person name="Lamson J.S."/>
            <person name="Suh Y."/>
            <person name="Carlson H.K."/>
            <person name="Esquivel Z."/>
            <person name="Sadeeshkumar H."/>
            <person name="Chakraborty R."/>
            <person name="Zane G.M."/>
            <person name="Rubin B.E."/>
            <person name="Wall J.D."/>
            <person name="Visel A."/>
            <person name="Bristow J."/>
            <person name="Blow M.J."/>
            <person name="Arkin A.P."/>
            <person name="Deutschbauer A.M."/>
        </authorList>
    </citation>
    <scope>NUCLEOTIDE SEQUENCE [LARGE SCALE GENOMIC DNA]</scope>
    <source>
        <strain evidence="2 3">FW300-N2E2</strain>
    </source>
</reference>
<organism evidence="2 3">
    <name type="scientific">Pseudomonas fluorescens</name>
    <dbReference type="NCBI Taxonomy" id="294"/>
    <lineage>
        <taxon>Bacteria</taxon>
        <taxon>Pseudomonadati</taxon>
        <taxon>Pseudomonadota</taxon>
        <taxon>Gammaproteobacteria</taxon>
        <taxon>Pseudomonadales</taxon>
        <taxon>Pseudomonadaceae</taxon>
        <taxon>Pseudomonas</taxon>
    </lineage>
</organism>
<reference evidence="3" key="1">
    <citation type="submission" date="2016-04" db="EMBL/GenBank/DDBJ databases">
        <authorList>
            <person name="Ray J."/>
            <person name="Price M."/>
            <person name="Deutschbauer A."/>
        </authorList>
    </citation>
    <scope>NUCLEOTIDE SEQUENCE [LARGE SCALE GENOMIC DNA]</scope>
    <source>
        <strain evidence="3">FW300-N2E2</strain>
    </source>
</reference>
<dbReference type="EMBL" id="CP015225">
    <property type="protein sequence ID" value="AMZ70012.1"/>
    <property type="molecule type" value="Genomic_DNA"/>
</dbReference>
<protein>
    <submittedName>
        <fullName evidence="2">Uncharacterized protein</fullName>
    </submittedName>
</protein>
<feature type="transmembrane region" description="Helical" evidence="1">
    <location>
        <begin position="41"/>
        <end position="58"/>
    </location>
</feature>
<keyword evidence="1" id="KW-0472">Membrane</keyword>
<evidence type="ECO:0000313" key="2">
    <source>
        <dbReference type="EMBL" id="AMZ70012.1"/>
    </source>
</evidence>
<name>A0A159ZVF2_PSEFL</name>
<sequence length="60" mass="7279">MRQRLGAVTHDRQLRLTLYLVNQLVFLIETLGAWALQRLQAYEAIQWVILIAAQYFYWRR</sequence>
<proteinExistence type="predicted"/>
<evidence type="ECO:0000256" key="1">
    <source>
        <dbReference type="SAM" id="Phobius"/>
    </source>
</evidence>
<dbReference type="Proteomes" id="UP000076083">
    <property type="component" value="Chromosome"/>
</dbReference>
<keyword evidence="1" id="KW-1133">Transmembrane helix</keyword>
<evidence type="ECO:0000313" key="3">
    <source>
        <dbReference type="Proteomes" id="UP000076083"/>
    </source>
</evidence>
<accession>A0A159ZVF2</accession>